<evidence type="ECO:0000313" key="4">
    <source>
        <dbReference type="EMBL" id="CCK69134.1"/>
    </source>
</evidence>
<dbReference type="Gene3D" id="1.10.1520.10">
    <property type="entry name" value="Ribonuclease III domain"/>
    <property type="match status" value="1"/>
</dbReference>
<dbReference type="PANTHER" id="PTHR11207:SF0">
    <property type="entry name" value="RIBONUCLEASE 3"/>
    <property type="match status" value="1"/>
</dbReference>
<keyword evidence="5" id="KW-1185">Reference proteome</keyword>
<evidence type="ECO:0000256" key="2">
    <source>
        <dbReference type="SAM" id="MobiDB-lite"/>
    </source>
</evidence>
<dbReference type="GO" id="GO:0003725">
    <property type="term" value="F:double-stranded RNA binding"/>
    <property type="evidence" value="ECO:0007669"/>
    <property type="project" value="TreeGrafter"/>
</dbReference>
<dbReference type="Gene3D" id="3.30.160.20">
    <property type="match status" value="3"/>
</dbReference>
<organism evidence="4 5">
    <name type="scientific">Huiozyma naganishii (strain ATCC MYA-139 / BCRC 22969 / CBS 8797 / KCTC 17520 / NBRC 10181 / NCYC 3082 / Yp74L-3)</name>
    <name type="common">Yeast</name>
    <name type="synonym">Kazachstania naganishii</name>
    <dbReference type="NCBI Taxonomy" id="1071383"/>
    <lineage>
        <taxon>Eukaryota</taxon>
        <taxon>Fungi</taxon>
        <taxon>Dikarya</taxon>
        <taxon>Ascomycota</taxon>
        <taxon>Saccharomycotina</taxon>
        <taxon>Saccharomycetes</taxon>
        <taxon>Saccharomycetales</taxon>
        <taxon>Saccharomycetaceae</taxon>
        <taxon>Huiozyma</taxon>
    </lineage>
</organism>
<dbReference type="InterPro" id="IPR048504">
    <property type="entry name" value="Dicers-like_N"/>
</dbReference>
<dbReference type="eggNOG" id="KOG1817">
    <property type="taxonomic scope" value="Eukaryota"/>
</dbReference>
<dbReference type="STRING" id="1071383.J7S477"/>
<dbReference type="EMBL" id="HE978316">
    <property type="protein sequence ID" value="CCK69134.1"/>
    <property type="molecule type" value="Genomic_DNA"/>
</dbReference>
<dbReference type="GO" id="GO:0006396">
    <property type="term" value="P:RNA processing"/>
    <property type="evidence" value="ECO:0007669"/>
    <property type="project" value="InterPro"/>
</dbReference>
<dbReference type="CDD" id="cd00593">
    <property type="entry name" value="RIBOc"/>
    <property type="match status" value="1"/>
</dbReference>
<feature type="domain" description="RNase III" evidence="3">
    <location>
        <begin position="112"/>
        <end position="219"/>
    </location>
</feature>
<dbReference type="HOGENOM" id="CLU_018453_0_0_1"/>
<sequence length="815" mass="90354">MGSCMTPKENIALKKFTKIQNACTELRNSMEIIYENALTEDELTSLTTGSEIEKFIAFTPACMISTYLANARSSVDIVKICDYYKFDENIWSSTALIKEPIITNPILEFLVLAHKKLQKSNTAKNNELLQFVGDSWLKSLIASILYKKFPHASAKALEKLKSDLLTNETLDLWSANNRLLKSLPDLVTKMHPNASEEEVLNYRRSCFKAYIGALILDRSHHELNDVVSWLSSLCETRVGILKAQNLRGLYAKNLKEQLVQFMEGNKSEKPLKFITTHIGASHSCKVVIGSTVLGTARGVTAVEAERKAASIVLGNVELLTKYTVYSDSVPIYQKPLASNNSENSEEKAVIAESEAVKENENAENERAKIFSPIDDEKLTEHILSKLSERLESMVSEITLKILQEKNISSPDNNENSTKPVPDAPIATVSTENTENGSVSELHAEQKEPVDDLMEPNFSVAMESEEPAENLISKGLDFASNNPATLFNKVKQPEVSTKPVEKREFSDATTYHNRTHLNSFIPDRKLSTPPMDEPVNNSNPHQHIAIPPLPAMIERKATDAAHVKEEVVAQKSAETNDHQSPVVSRQYEHAAEHPQSNASLTGASKLPLQHQFDKTAKAQVYGAVGRLNMFPEYVTVQLGVNDFYSCCSIKGEPDSLMGEGRGFSKKIAEQVAAGAALQSDKWRILSEKKKKAAAALFGVDILEDTTDDPMKTGNKNEVDHYKHFQPEPEPEVEKPIVHTSCDKTAMGRLQALLGEAGFIPEYKTRMLAPSHFYSTCNVRGTSVLLAEGHGLTKLVSQQIAAENAMFNSSIDEFLED</sequence>
<dbReference type="GO" id="GO:0005634">
    <property type="term" value="C:nucleus"/>
    <property type="evidence" value="ECO:0007669"/>
    <property type="project" value="TreeGrafter"/>
</dbReference>
<dbReference type="SUPFAM" id="SSF54768">
    <property type="entry name" value="dsRNA-binding domain-like"/>
    <property type="match status" value="3"/>
</dbReference>
<dbReference type="Pfam" id="PF20860">
    <property type="entry name" value="Dicers_N"/>
    <property type="match status" value="1"/>
</dbReference>
<dbReference type="GeneID" id="34524814"/>
<dbReference type="GO" id="GO:0010468">
    <property type="term" value="P:regulation of gene expression"/>
    <property type="evidence" value="ECO:0007669"/>
    <property type="project" value="TreeGrafter"/>
</dbReference>
<feature type="compositionally biased region" description="Polar residues" evidence="2">
    <location>
        <begin position="427"/>
        <end position="438"/>
    </location>
</feature>
<dbReference type="Pfam" id="PF00636">
    <property type="entry name" value="Ribonuclease_3"/>
    <property type="match status" value="1"/>
</dbReference>
<gene>
    <name evidence="4" type="primary">KNAG0C00210</name>
    <name evidence="4" type="ordered locus">KNAG_0C00210</name>
</gene>
<dbReference type="PROSITE" id="PS50142">
    <property type="entry name" value="RNASE_3_2"/>
    <property type="match status" value="1"/>
</dbReference>
<dbReference type="AlphaFoldDB" id="J7S477"/>
<evidence type="ECO:0000313" key="5">
    <source>
        <dbReference type="Proteomes" id="UP000006310"/>
    </source>
</evidence>
<reference evidence="4 5" key="1">
    <citation type="journal article" date="2011" name="Proc. Natl. Acad. Sci. U.S.A.">
        <title>Evolutionary erosion of yeast sex chromosomes by mating-type switching accidents.</title>
        <authorList>
            <person name="Gordon J.L."/>
            <person name="Armisen D."/>
            <person name="Proux-Wera E."/>
            <person name="Oheigeartaigh S.S."/>
            <person name="Byrne K.P."/>
            <person name="Wolfe K.H."/>
        </authorList>
    </citation>
    <scope>NUCLEOTIDE SEQUENCE [LARGE SCALE GENOMIC DNA]</scope>
    <source>
        <strain evidence="5">ATCC MYA-139 / BCRC 22969 / CBS 8797 / CCRC 22969 / KCTC 17520 / NBRC 10181 / NCYC 3082</strain>
    </source>
</reference>
<evidence type="ECO:0000259" key="3">
    <source>
        <dbReference type="PROSITE" id="PS50142"/>
    </source>
</evidence>
<keyword evidence="1" id="KW-0694">RNA-binding</keyword>
<dbReference type="RefSeq" id="XP_022463380.1">
    <property type="nucleotide sequence ID" value="XM_022606712.1"/>
</dbReference>
<dbReference type="GO" id="GO:0004525">
    <property type="term" value="F:ribonuclease III activity"/>
    <property type="evidence" value="ECO:0007669"/>
    <property type="project" value="InterPro"/>
</dbReference>
<dbReference type="KEGG" id="kng:KNAG_0C00210"/>
<dbReference type="InterPro" id="IPR036389">
    <property type="entry name" value="RNase_III_sf"/>
</dbReference>
<name>J7S477_HUIN7</name>
<dbReference type="Proteomes" id="UP000006310">
    <property type="component" value="Chromosome 3"/>
</dbReference>
<protein>
    <recommendedName>
        <fullName evidence="3">RNase III domain-containing protein</fullName>
    </recommendedName>
</protein>
<dbReference type="InterPro" id="IPR000999">
    <property type="entry name" value="RNase_III_dom"/>
</dbReference>
<proteinExistence type="predicted"/>
<evidence type="ECO:0000256" key="1">
    <source>
        <dbReference type="ARBA" id="ARBA00022884"/>
    </source>
</evidence>
<dbReference type="OrthoDB" id="2392202at2759"/>
<feature type="region of interest" description="Disordered" evidence="2">
    <location>
        <begin position="568"/>
        <end position="601"/>
    </location>
</feature>
<reference evidence="5" key="2">
    <citation type="submission" date="2012-08" db="EMBL/GenBank/DDBJ databases">
        <title>Genome sequence of Kazachstania naganishii.</title>
        <authorList>
            <person name="Gordon J.L."/>
            <person name="Armisen D."/>
            <person name="Proux-Wera E."/>
            <person name="OhEigeartaigh S.S."/>
            <person name="Byrne K.P."/>
            <person name="Wolfe K.H."/>
        </authorList>
    </citation>
    <scope>NUCLEOTIDE SEQUENCE [LARGE SCALE GENOMIC DNA]</scope>
    <source>
        <strain evidence="5">ATCC MYA-139 / BCRC 22969 / CBS 8797 / CCRC 22969 / KCTC 17520 / NBRC 10181 / NCYC 3082</strain>
    </source>
</reference>
<dbReference type="InterPro" id="IPR048505">
    <property type="entry name" value="Dicers-like_N_sf"/>
</dbReference>
<dbReference type="PANTHER" id="PTHR11207">
    <property type="entry name" value="RIBONUCLEASE III"/>
    <property type="match status" value="1"/>
</dbReference>
<dbReference type="Gene3D" id="1.20.1270.260">
    <property type="match status" value="1"/>
</dbReference>
<dbReference type="OMA" id="IKEPIIT"/>
<dbReference type="SUPFAM" id="SSF69065">
    <property type="entry name" value="RNase III domain-like"/>
    <property type="match status" value="1"/>
</dbReference>
<accession>J7S477</accession>
<feature type="region of interest" description="Disordered" evidence="2">
    <location>
        <begin position="407"/>
        <end position="445"/>
    </location>
</feature>
<dbReference type="SMART" id="SM00535">
    <property type="entry name" value="RIBOc"/>
    <property type="match status" value="1"/>
</dbReference>
<feature type="compositionally biased region" description="Polar residues" evidence="2">
    <location>
        <begin position="407"/>
        <end position="418"/>
    </location>
</feature>